<dbReference type="EMBL" id="CP144749">
    <property type="protein sequence ID" value="WVZ75074.1"/>
    <property type="molecule type" value="Genomic_DNA"/>
</dbReference>
<name>A0AAQ3TJA3_PASNO</name>
<sequence length="187" mass="19809">MGVEYAKGVVNPLHEGPFLVQKGKATQYSPAPGVMHTRPVIIPCTAPITDGFPKKKTSRSVHMSRLVDAQICVLSTAMDESMLAEYGSPPLKPVHPSHRSPAPASTSSMLFGGNRSLSDADLGPTLGSSKAGDSRREVDDIATRVIDDTPLEEEAASPKREGTDGVGEGDPERHKGHPGLDVHAPEQ</sequence>
<feature type="compositionally biased region" description="Basic and acidic residues" evidence="1">
    <location>
        <begin position="170"/>
        <end position="187"/>
    </location>
</feature>
<evidence type="ECO:0000313" key="2">
    <source>
        <dbReference type="EMBL" id="WVZ75074.1"/>
    </source>
</evidence>
<accession>A0AAQ3TJA3</accession>
<feature type="compositionally biased region" description="Basic and acidic residues" evidence="1">
    <location>
        <begin position="132"/>
        <end position="147"/>
    </location>
</feature>
<feature type="region of interest" description="Disordered" evidence="1">
    <location>
        <begin position="85"/>
        <end position="187"/>
    </location>
</feature>
<evidence type="ECO:0000313" key="3">
    <source>
        <dbReference type="Proteomes" id="UP001341281"/>
    </source>
</evidence>
<dbReference type="Proteomes" id="UP001341281">
    <property type="component" value="Chromosome 05"/>
</dbReference>
<reference evidence="2 3" key="1">
    <citation type="submission" date="2024-02" db="EMBL/GenBank/DDBJ databases">
        <title>High-quality chromosome-scale genome assembly of Pensacola bahiagrass (Paspalum notatum Flugge var. saurae).</title>
        <authorList>
            <person name="Vega J.M."/>
            <person name="Podio M."/>
            <person name="Orjuela J."/>
            <person name="Siena L.A."/>
            <person name="Pessino S.C."/>
            <person name="Combes M.C."/>
            <person name="Mariac C."/>
            <person name="Albertini E."/>
            <person name="Pupilli F."/>
            <person name="Ortiz J.P.A."/>
            <person name="Leblanc O."/>
        </authorList>
    </citation>
    <scope>NUCLEOTIDE SEQUENCE [LARGE SCALE GENOMIC DNA]</scope>
    <source>
        <strain evidence="2">R1</strain>
        <tissue evidence="2">Leaf</tissue>
    </source>
</reference>
<keyword evidence="3" id="KW-1185">Reference proteome</keyword>
<gene>
    <name evidence="2" type="ORF">U9M48_023165</name>
</gene>
<organism evidence="2 3">
    <name type="scientific">Paspalum notatum var. saurae</name>
    <dbReference type="NCBI Taxonomy" id="547442"/>
    <lineage>
        <taxon>Eukaryota</taxon>
        <taxon>Viridiplantae</taxon>
        <taxon>Streptophyta</taxon>
        <taxon>Embryophyta</taxon>
        <taxon>Tracheophyta</taxon>
        <taxon>Spermatophyta</taxon>
        <taxon>Magnoliopsida</taxon>
        <taxon>Liliopsida</taxon>
        <taxon>Poales</taxon>
        <taxon>Poaceae</taxon>
        <taxon>PACMAD clade</taxon>
        <taxon>Panicoideae</taxon>
        <taxon>Andropogonodae</taxon>
        <taxon>Paspaleae</taxon>
        <taxon>Paspalinae</taxon>
        <taxon>Paspalum</taxon>
    </lineage>
</organism>
<proteinExistence type="predicted"/>
<protein>
    <submittedName>
        <fullName evidence="2">Uncharacterized protein</fullName>
    </submittedName>
</protein>
<evidence type="ECO:0000256" key="1">
    <source>
        <dbReference type="SAM" id="MobiDB-lite"/>
    </source>
</evidence>
<dbReference type="AlphaFoldDB" id="A0AAQ3TJA3"/>